<dbReference type="PANTHER" id="PTHR45997">
    <property type="entry name" value="DNA LIGASE 4"/>
    <property type="match status" value="1"/>
</dbReference>
<dbReference type="Gene3D" id="2.40.50.140">
    <property type="entry name" value="Nucleic acid-binding proteins"/>
    <property type="match status" value="1"/>
</dbReference>
<dbReference type="GO" id="GO:0005524">
    <property type="term" value="F:ATP binding"/>
    <property type="evidence" value="ECO:0007669"/>
    <property type="project" value="InterPro"/>
</dbReference>
<dbReference type="GO" id="GO:0003677">
    <property type="term" value="F:DNA binding"/>
    <property type="evidence" value="ECO:0007669"/>
    <property type="project" value="InterPro"/>
</dbReference>
<keyword evidence="1" id="KW-0233">DNA recombination</keyword>
<dbReference type="CDD" id="cd07968">
    <property type="entry name" value="OBF_DNA_ligase_IV"/>
    <property type="match status" value="1"/>
</dbReference>
<evidence type="ECO:0000259" key="4">
    <source>
        <dbReference type="PROSITE" id="PS50172"/>
    </source>
</evidence>
<proteinExistence type="predicted"/>
<evidence type="ECO:0000256" key="1">
    <source>
        <dbReference type="ARBA" id="ARBA00023172"/>
    </source>
</evidence>
<feature type="domain" description="BRCT" evidence="4">
    <location>
        <begin position="408"/>
        <end position="513"/>
    </location>
</feature>
<dbReference type="SUPFAM" id="SSF56091">
    <property type="entry name" value="DNA ligase/mRNA capping enzyme, catalytic domain"/>
    <property type="match status" value="1"/>
</dbReference>
<dbReference type="GO" id="GO:0006310">
    <property type="term" value="P:DNA recombination"/>
    <property type="evidence" value="ECO:0007669"/>
    <property type="project" value="UniProtKB-KW"/>
</dbReference>
<dbReference type="PROSITE" id="PS50172">
    <property type="entry name" value="BRCT"/>
    <property type="match status" value="1"/>
</dbReference>
<accession>A0A5K3F728</accession>
<dbReference type="InterPro" id="IPR012340">
    <property type="entry name" value="NA-bd_OB-fold"/>
</dbReference>
<dbReference type="Pfam" id="PF00533">
    <property type="entry name" value="BRCT"/>
    <property type="match status" value="1"/>
</dbReference>
<dbReference type="GO" id="GO:0003910">
    <property type="term" value="F:DNA ligase (ATP) activity"/>
    <property type="evidence" value="ECO:0007669"/>
    <property type="project" value="InterPro"/>
</dbReference>
<evidence type="ECO:0000256" key="2">
    <source>
        <dbReference type="SAM" id="MobiDB-lite"/>
    </source>
</evidence>
<sequence>MVAFNGFTGRFVTKAMGFDVKRLGVNSTSTIGATDALPCFIAFDVLYLNGRPLLEVPLCQRKRILLTIFSSLTPTSKDVCLTKENCCVSTKFSDGEVSLIGNTVLEDRSISLHTVVEGALYVGHFVFAQLNRDIVMRYFETCLENGAEGLVAKATSAIYVPNGRAHSGWWKLKPGYVLGLCTDLDCLVVGAYLGPSNSPHRIFSSFLCAVFNDDERGGDEVRTELGNVLTPLPSFLTFCRVSILKRDQLVGINNRLKPYWRYFDRSNVNCGETRWLRVSNERPDFWIPPRHSVVFQVHAAEIMPSSSYAAGFTLRFPRVTTVREDKNWQDVITISEVRELIKNGGGKLVSRKTCRQTSKNEGRREIHSGTSRHAQTPDTNRIPSQRTTLHMHPKIPYDVRYCSTKEGVKSFVFAGVEFCLCLSSEFSGRAPIFTKVDIENAILRRHGKLVQNPGPNTTYVIADRITAKVSNLIEATIQGKARGKEGGYDILKPDWLLECIQNEHLCPFAADHVFALRPSSQSCIDLLYKSGSSSSSSIKSITTHNTVSGSSSTIAELENNAFMSDVFRDSLLEFVTSDRLKDEIFPRMIEDGTVMDSVNSNYMFFRRLSANEYTNFLKDSGFSCVRLPLCSTSFVFFGSQLFSPQLELLITDLRSLQATVNGSFWDASCLNLKKTGIVTHLIIDTTESASNANVQEFLKAVCESTGQLTTPVVATIDWLIGYVTRMVRLCKHKN</sequence>
<dbReference type="InterPro" id="IPR036420">
    <property type="entry name" value="BRCT_dom_sf"/>
</dbReference>
<dbReference type="GO" id="GO:0032807">
    <property type="term" value="C:DNA ligase IV complex"/>
    <property type="evidence" value="ECO:0007669"/>
    <property type="project" value="TreeGrafter"/>
</dbReference>
<dbReference type="WBParaSite" id="MCU_006032-RC">
    <property type="protein sequence ID" value="MCU_006032-RC"/>
    <property type="gene ID" value="MCU_006032"/>
</dbReference>
<dbReference type="PANTHER" id="PTHR45997:SF1">
    <property type="entry name" value="DNA LIGASE 4"/>
    <property type="match status" value="1"/>
</dbReference>
<dbReference type="GO" id="GO:0006303">
    <property type="term" value="P:double-strand break repair via nonhomologous end joining"/>
    <property type="evidence" value="ECO:0007669"/>
    <property type="project" value="TreeGrafter"/>
</dbReference>
<dbReference type="PROSITE" id="PS50160">
    <property type="entry name" value="DNA_LIGASE_A3"/>
    <property type="match status" value="1"/>
</dbReference>
<dbReference type="GO" id="GO:0006297">
    <property type="term" value="P:nucleotide-excision repair, DNA gap filling"/>
    <property type="evidence" value="ECO:0007669"/>
    <property type="project" value="TreeGrafter"/>
</dbReference>
<dbReference type="Gene3D" id="3.30.470.30">
    <property type="entry name" value="DNA ligase/mRNA capping enzyme"/>
    <property type="match status" value="1"/>
</dbReference>
<dbReference type="SUPFAM" id="SSF52113">
    <property type="entry name" value="BRCT domain"/>
    <property type="match status" value="1"/>
</dbReference>
<name>A0A5K3F728_MESCO</name>
<feature type="region of interest" description="Disordered" evidence="2">
    <location>
        <begin position="355"/>
        <end position="382"/>
    </location>
</feature>
<evidence type="ECO:0000259" key="3">
    <source>
        <dbReference type="PROSITE" id="PS50160"/>
    </source>
</evidence>
<dbReference type="InterPro" id="IPR012310">
    <property type="entry name" value="DNA_ligase_ATP-dep_cent"/>
</dbReference>
<reference evidence="5" key="1">
    <citation type="submission" date="2019-11" db="UniProtKB">
        <authorList>
            <consortium name="WormBaseParasite"/>
        </authorList>
    </citation>
    <scope>IDENTIFICATION</scope>
</reference>
<feature type="compositionally biased region" description="Polar residues" evidence="2">
    <location>
        <begin position="368"/>
        <end position="382"/>
    </location>
</feature>
<feature type="domain" description="ATP-dependent DNA ligase family profile" evidence="3">
    <location>
        <begin position="31"/>
        <end position="212"/>
    </location>
</feature>
<dbReference type="SUPFAM" id="SSF50249">
    <property type="entry name" value="Nucleic acid-binding proteins"/>
    <property type="match status" value="1"/>
</dbReference>
<protein>
    <submittedName>
        <fullName evidence="5">DNA ligase</fullName>
    </submittedName>
</protein>
<feature type="compositionally biased region" description="Basic and acidic residues" evidence="2">
    <location>
        <begin position="358"/>
        <end position="367"/>
    </location>
</feature>
<dbReference type="AlphaFoldDB" id="A0A5K3F728"/>
<dbReference type="GO" id="GO:0005958">
    <property type="term" value="C:DNA-dependent protein kinase-DNA ligase 4 complex"/>
    <property type="evidence" value="ECO:0007669"/>
    <property type="project" value="TreeGrafter"/>
</dbReference>
<dbReference type="Pfam" id="PF01068">
    <property type="entry name" value="DNA_ligase_A_M"/>
    <property type="match status" value="1"/>
</dbReference>
<dbReference type="InterPro" id="IPR001357">
    <property type="entry name" value="BRCT_dom"/>
</dbReference>
<dbReference type="InterPro" id="IPR029710">
    <property type="entry name" value="LIG4"/>
</dbReference>
<organism evidence="5">
    <name type="scientific">Mesocestoides corti</name>
    <name type="common">Flatworm</name>
    <dbReference type="NCBI Taxonomy" id="53468"/>
    <lineage>
        <taxon>Eukaryota</taxon>
        <taxon>Metazoa</taxon>
        <taxon>Spiralia</taxon>
        <taxon>Lophotrochozoa</taxon>
        <taxon>Platyhelminthes</taxon>
        <taxon>Cestoda</taxon>
        <taxon>Eucestoda</taxon>
        <taxon>Cyclophyllidea</taxon>
        <taxon>Mesocestoididae</taxon>
        <taxon>Mesocestoides</taxon>
    </lineage>
</organism>
<evidence type="ECO:0000313" key="5">
    <source>
        <dbReference type="WBParaSite" id="MCU_006032-RC"/>
    </source>
</evidence>
<dbReference type="Gene3D" id="3.40.50.10190">
    <property type="entry name" value="BRCT domain"/>
    <property type="match status" value="1"/>
</dbReference>